<dbReference type="GO" id="GO:0005615">
    <property type="term" value="C:extracellular space"/>
    <property type="evidence" value="ECO:0007669"/>
    <property type="project" value="InterPro"/>
</dbReference>
<dbReference type="EMBL" id="CP069370">
    <property type="protein sequence ID" value="QYZ70784.1"/>
    <property type="molecule type" value="Genomic_DNA"/>
</dbReference>
<organism evidence="3 4">
    <name type="scientific">Neotabrizicola shimadae</name>
    <dbReference type="NCBI Taxonomy" id="2807096"/>
    <lineage>
        <taxon>Bacteria</taxon>
        <taxon>Pseudomonadati</taxon>
        <taxon>Pseudomonadota</taxon>
        <taxon>Alphaproteobacteria</taxon>
        <taxon>Rhodobacterales</taxon>
        <taxon>Paracoccaceae</taxon>
        <taxon>Neotabrizicola</taxon>
    </lineage>
</organism>
<proteinExistence type="predicted"/>
<name>A0A8G1EEL6_9RHOB</name>
<dbReference type="KEGG" id="nsm:JO391_04515"/>
<dbReference type="PANTHER" id="PTHR38340">
    <property type="entry name" value="S-LAYER PROTEIN"/>
    <property type="match status" value="1"/>
</dbReference>
<dbReference type="InterPro" id="IPR011049">
    <property type="entry name" value="Serralysin-like_metalloprot_C"/>
</dbReference>
<dbReference type="SUPFAM" id="SSF51120">
    <property type="entry name" value="beta-Roll"/>
    <property type="match status" value="2"/>
</dbReference>
<dbReference type="InterPro" id="IPR001343">
    <property type="entry name" value="Hemolysn_Ca-bd"/>
</dbReference>
<dbReference type="PRINTS" id="PR00313">
    <property type="entry name" value="CABNDNGRPT"/>
</dbReference>
<evidence type="ECO:0000313" key="4">
    <source>
        <dbReference type="Proteomes" id="UP000826300"/>
    </source>
</evidence>
<gene>
    <name evidence="3" type="ORF">JO391_04515</name>
</gene>
<dbReference type="Gene3D" id="2.150.10.10">
    <property type="entry name" value="Serralysin-like metalloprotease, C-terminal"/>
    <property type="match status" value="3"/>
</dbReference>
<evidence type="ECO:0000256" key="1">
    <source>
        <dbReference type="ARBA" id="ARBA00004613"/>
    </source>
</evidence>
<dbReference type="PROSITE" id="PS00330">
    <property type="entry name" value="HEMOLYSIN_CALCIUM"/>
    <property type="match status" value="3"/>
</dbReference>
<dbReference type="AlphaFoldDB" id="A0A8G1EEL6"/>
<dbReference type="PANTHER" id="PTHR38340:SF1">
    <property type="entry name" value="S-LAYER PROTEIN"/>
    <property type="match status" value="1"/>
</dbReference>
<evidence type="ECO:0000313" key="3">
    <source>
        <dbReference type="EMBL" id="QYZ70784.1"/>
    </source>
</evidence>
<dbReference type="RefSeq" id="WP_220663001.1">
    <property type="nucleotide sequence ID" value="NZ_CP069370.1"/>
</dbReference>
<evidence type="ECO:0000256" key="2">
    <source>
        <dbReference type="ARBA" id="ARBA00022525"/>
    </source>
</evidence>
<sequence>MALSLQSLTDALANDPGLQALPAQQLADGLKAAEELNRILLMMITQTGVNNDGLITPEDMQAISDEIWKPANAQPWREFWLAHGNDSGTVETGYHLLQNDGGQLEFRGRNFADTIADSIYHFGFQVQDGNYFNEDGNTNAALSDVAGWLNYFLNGRSVVFGTEGAESLGTSDYDAYFAAARSETFYAGGGDDQVWSGLGADKVYGGAGNDRVGAGEGSDRVWGEGGHDTLYGEAGNDLLLGAGGNDVLGGGTELDTLKGGTGDDTLYGDDGDDELWGEDGLDILHGGAGRDRLDGGTGTDKLYGGDSADRLFGGAGNDTLSGGEGTDLLIGGGGADLIQLWETTQAADTVVLRAGESGLTRTTIDRIEGFASGTDKIDLSALGVASLEDLDYRRDGLASCFYDGEFLRIDSDGDARTDMIVAFSWVGELTAADFLFA</sequence>
<dbReference type="Proteomes" id="UP000826300">
    <property type="component" value="Chromosome"/>
</dbReference>
<keyword evidence="2" id="KW-0964">Secreted</keyword>
<dbReference type="GO" id="GO:0005509">
    <property type="term" value="F:calcium ion binding"/>
    <property type="evidence" value="ECO:0007669"/>
    <property type="project" value="InterPro"/>
</dbReference>
<dbReference type="Pfam" id="PF00353">
    <property type="entry name" value="HemolysinCabind"/>
    <property type="match status" value="4"/>
</dbReference>
<accession>A0A8G1EEL6</accession>
<protein>
    <submittedName>
        <fullName evidence="3">M10 family metallopeptidase C-terminal domain-containing protein</fullName>
    </submittedName>
</protein>
<reference evidence="3" key="1">
    <citation type="submission" date="2021-02" db="EMBL/GenBank/DDBJ databases">
        <title>Rhodobacter shimadae sp. nov., an aerobic anoxygenic phototrophic bacterium isolated from a hot spring.</title>
        <authorList>
            <person name="Muramatsu S."/>
            <person name="Haruta S."/>
            <person name="Hirose S."/>
            <person name="Hanada S."/>
        </authorList>
    </citation>
    <scope>NUCLEOTIDE SEQUENCE</scope>
    <source>
        <strain evidence="3">N10</strain>
    </source>
</reference>
<keyword evidence="4" id="KW-1185">Reference proteome</keyword>
<comment type="subcellular location">
    <subcellularLocation>
        <location evidence="1">Secreted</location>
    </subcellularLocation>
</comment>
<dbReference type="InterPro" id="IPR050557">
    <property type="entry name" value="RTX_toxin/Mannuronan_C5-epim"/>
</dbReference>
<dbReference type="InterPro" id="IPR018511">
    <property type="entry name" value="Hemolysin-typ_Ca-bd_CS"/>
</dbReference>